<sequence length="222" mass="24864">MGGSSEDWSYVRQAQDTGSVEPCLKIQDEGLRKSCSDSVNFKLSIKENDISFCEAVEDSSMKENCKKNLIFPRALEQKDPGLCDVLEDSASCRDDINLRFAFLDIDISLCNQIAQKDKKDSCLSYVVPLTAVQQDDINLCGTLANKKENCMNYFYYVKSGDNKQLCEKISDKSIQDSCLSDVIISRELMKSMGVLTPLASEYLRPTRIFVNTSDGLVRAVIM</sequence>
<evidence type="ECO:0000313" key="1">
    <source>
        <dbReference type="EMBL" id="GAG78753.1"/>
    </source>
</evidence>
<reference evidence="1" key="1">
    <citation type="journal article" date="2014" name="Front. Microbiol.">
        <title>High frequency of phylogenetically diverse reductive dehalogenase-homologous genes in deep subseafloor sedimentary metagenomes.</title>
        <authorList>
            <person name="Kawai M."/>
            <person name="Futagami T."/>
            <person name="Toyoda A."/>
            <person name="Takaki Y."/>
            <person name="Nishi S."/>
            <person name="Hori S."/>
            <person name="Arai W."/>
            <person name="Tsubouchi T."/>
            <person name="Morono Y."/>
            <person name="Uchiyama I."/>
            <person name="Ito T."/>
            <person name="Fujiyama A."/>
            <person name="Inagaki F."/>
            <person name="Takami H."/>
        </authorList>
    </citation>
    <scope>NUCLEOTIDE SEQUENCE</scope>
    <source>
        <strain evidence="1">Expedition CK06-06</strain>
    </source>
</reference>
<proteinExistence type="predicted"/>
<dbReference type="EMBL" id="BART01016202">
    <property type="protein sequence ID" value="GAG78753.1"/>
    <property type="molecule type" value="Genomic_DNA"/>
</dbReference>
<protein>
    <submittedName>
        <fullName evidence="1">Uncharacterized protein</fullName>
    </submittedName>
</protein>
<name>X1B3E3_9ZZZZ</name>
<accession>X1B3E3</accession>
<comment type="caution">
    <text evidence="1">The sequence shown here is derived from an EMBL/GenBank/DDBJ whole genome shotgun (WGS) entry which is preliminary data.</text>
</comment>
<dbReference type="AlphaFoldDB" id="X1B3E3"/>
<gene>
    <name evidence="1" type="ORF">S01H4_31230</name>
</gene>
<organism evidence="1">
    <name type="scientific">marine sediment metagenome</name>
    <dbReference type="NCBI Taxonomy" id="412755"/>
    <lineage>
        <taxon>unclassified sequences</taxon>
        <taxon>metagenomes</taxon>
        <taxon>ecological metagenomes</taxon>
    </lineage>
</organism>